<dbReference type="EMBL" id="BPLR01002321">
    <property type="protein sequence ID" value="GIX72494.1"/>
    <property type="molecule type" value="Genomic_DNA"/>
</dbReference>
<reference evidence="1 2" key="1">
    <citation type="submission" date="2021-06" db="EMBL/GenBank/DDBJ databases">
        <title>Caerostris extrusa draft genome.</title>
        <authorList>
            <person name="Kono N."/>
            <person name="Arakawa K."/>
        </authorList>
    </citation>
    <scope>NUCLEOTIDE SEQUENCE [LARGE SCALE GENOMIC DNA]</scope>
</reference>
<gene>
    <name evidence="1" type="ORF">CEXT_433311</name>
</gene>
<keyword evidence="2" id="KW-1185">Reference proteome</keyword>
<dbReference type="AlphaFoldDB" id="A0AAV4MNW6"/>
<protein>
    <submittedName>
        <fullName evidence="1">Uncharacterized protein</fullName>
    </submittedName>
</protein>
<evidence type="ECO:0000313" key="2">
    <source>
        <dbReference type="Proteomes" id="UP001054945"/>
    </source>
</evidence>
<comment type="caution">
    <text evidence="1">The sequence shown here is derived from an EMBL/GenBank/DDBJ whole genome shotgun (WGS) entry which is preliminary data.</text>
</comment>
<accession>A0AAV4MNW6</accession>
<feature type="non-terminal residue" evidence="1">
    <location>
        <position position="1"/>
    </location>
</feature>
<proteinExistence type="predicted"/>
<organism evidence="1 2">
    <name type="scientific">Caerostris extrusa</name>
    <name type="common">Bark spider</name>
    <name type="synonym">Caerostris bankana</name>
    <dbReference type="NCBI Taxonomy" id="172846"/>
    <lineage>
        <taxon>Eukaryota</taxon>
        <taxon>Metazoa</taxon>
        <taxon>Ecdysozoa</taxon>
        <taxon>Arthropoda</taxon>
        <taxon>Chelicerata</taxon>
        <taxon>Arachnida</taxon>
        <taxon>Araneae</taxon>
        <taxon>Araneomorphae</taxon>
        <taxon>Entelegynae</taxon>
        <taxon>Araneoidea</taxon>
        <taxon>Araneidae</taxon>
        <taxon>Caerostris</taxon>
    </lineage>
</organism>
<sequence length="58" mass="6178">EVPFCVALCVLQEEAAPQPSLPPDSTTEKLGNFLVLNLETPFRSSGPYTDAGRTITVG</sequence>
<dbReference type="Proteomes" id="UP001054945">
    <property type="component" value="Unassembled WGS sequence"/>
</dbReference>
<name>A0AAV4MNW6_CAEEX</name>
<evidence type="ECO:0000313" key="1">
    <source>
        <dbReference type="EMBL" id="GIX72494.1"/>
    </source>
</evidence>